<feature type="compositionally biased region" description="Polar residues" evidence="19">
    <location>
        <begin position="1"/>
        <end position="11"/>
    </location>
</feature>
<dbReference type="PANTHER" id="PTHR28216:SF1">
    <property type="entry name" value="DASH COMPLEX SUBUNIT DUO1"/>
    <property type="match status" value="1"/>
</dbReference>
<dbReference type="InterPro" id="IPR013960">
    <property type="entry name" value="DASH_Duo1"/>
</dbReference>
<feature type="compositionally biased region" description="Polar residues" evidence="19">
    <location>
        <begin position="31"/>
        <end position="56"/>
    </location>
</feature>
<evidence type="ECO:0000256" key="10">
    <source>
        <dbReference type="ARBA" id="ARBA00022829"/>
    </source>
</evidence>
<evidence type="ECO:0000256" key="13">
    <source>
        <dbReference type="ARBA" id="ARBA00023212"/>
    </source>
</evidence>
<comment type="similarity">
    <text evidence="4">Belongs to the DASH complex DUO1 family.</text>
</comment>
<keyword evidence="23" id="KW-1185">Reference proteome</keyword>
<proteinExistence type="inferred from homology"/>
<gene>
    <name evidence="20" type="ORF">CB0940_06274</name>
    <name evidence="21" type="ORF">RHO25_003506</name>
</gene>
<keyword evidence="12" id="KW-0175">Coiled coil</keyword>
<name>A0A2G5HYS2_CERBT</name>
<evidence type="ECO:0000256" key="2">
    <source>
        <dbReference type="ARBA" id="ARBA00004186"/>
    </source>
</evidence>
<feature type="region of interest" description="Disordered" evidence="19">
    <location>
        <begin position="1"/>
        <end position="60"/>
    </location>
</feature>
<keyword evidence="8" id="KW-0493">Microtubule</keyword>
<evidence type="ECO:0000256" key="19">
    <source>
        <dbReference type="SAM" id="MobiDB-lite"/>
    </source>
</evidence>
<evidence type="ECO:0000256" key="18">
    <source>
        <dbReference type="ARBA" id="ARBA00044358"/>
    </source>
</evidence>
<evidence type="ECO:0000256" key="3">
    <source>
        <dbReference type="ARBA" id="ARBA00004629"/>
    </source>
</evidence>
<keyword evidence="6" id="KW-0963">Cytoplasm</keyword>
<evidence type="ECO:0000256" key="12">
    <source>
        <dbReference type="ARBA" id="ARBA00023054"/>
    </source>
</evidence>
<evidence type="ECO:0000313" key="20">
    <source>
        <dbReference type="EMBL" id="PIA97689.1"/>
    </source>
</evidence>
<sequence>MSRRPGTSDTPNFAKLSLDDADEDLFASPESGATTQKHTPGSATSSTQRAQATRPQTKQEIEDARNAQLRAELEKIREVNRVIEGVTTSLTKAKDNMENVHKTVSNASTLLATWTRILSQTEHNQRVILNPNFQGASQDLEDIENDEVRRQQEIERRAFEQQRRQEEAQRKAEEEERRKAAAEATRTRAGLNRTRSTRGTTSSTRGQAAARGRGLTAATRGTSSYGRVSSATRGRGRGLG</sequence>
<accession>A0A2G5HYS2</accession>
<evidence type="ECO:0000256" key="16">
    <source>
        <dbReference type="ARBA" id="ARBA00023328"/>
    </source>
</evidence>
<evidence type="ECO:0000313" key="22">
    <source>
        <dbReference type="Proteomes" id="UP000230605"/>
    </source>
</evidence>
<evidence type="ECO:0000256" key="1">
    <source>
        <dbReference type="ARBA" id="ARBA00004123"/>
    </source>
</evidence>
<dbReference type="GO" id="GO:0007059">
    <property type="term" value="P:chromosome segregation"/>
    <property type="evidence" value="ECO:0007669"/>
    <property type="project" value="UniProtKB-KW"/>
</dbReference>
<dbReference type="GO" id="GO:0072686">
    <property type="term" value="C:mitotic spindle"/>
    <property type="evidence" value="ECO:0007669"/>
    <property type="project" value="InterPro"/>
</dbReference>
<feature type="compositionally biased region" description="Basic and acidic residues" evidence="19">
    <location>
        <begin position="159"/>
        <end position="181"/>
    </location>
</feature>
<feature type="region of interest" description="Disordered" evidence="19">
    <location>
        <begin position="159"/>
        <end position="240"/>
    </location>
</feature>
<keyword evidence="11" id="KW-0995">Kinetochore</keyword>
<evidence type="ECO:0000256" key="4">
    <source>
        <dbReference type="ARBA" id="ARBA00005366"/>
    </source>
</evidence>
<keyword evidence="15" id="KW-0131">Cell cycle</keyword>
<organism evidence="20 22">
    <name type="scientific">Cercospora beticola</name>
    <name type="common">Sugarbeet leaf spot fungus</name>
    <dbReference type="NCBI Taxonomy" id="122368"/>
    <lineage>
        <taxon>Eukaryota</taxon>
        <taxon>Fungi</taxon>
        <taxon>Dikarya</taxon>
        <taxon>Ascomycota</taxon>
        <taxon>Pezizomycotina</taxon>
        <taxon>Dothideomycetes</taxon>
        <taxon>Dothideomycetidae</taxon>
        <taxon>Mycosphaerellales</taxon>
        <taxon>Mycosphaerellaceae</taxon>
        <taxon>Cercospora</taxon>
    </lineage>
</organism>
<dbReference type="GO" id="GO:0005874">
    <property type="term" value="C:microtubule"/>
    <property type="evidence" value="ECO:0007669"/>
    <property type="project" value="UniProtKB-KW"/>
</dbReference>
<reference evidence="20 22" key="1">
    <citation type="submission" date="2015-10" db="EMBL/GenBank/DDBJ databases">
        <title>The cercosporin biosynthetic gene cluster was horizontally transferred to several fungal lineages and shown to be expanded in Cercospora beticola based on microsynteny with recipient genomes.</title>
        <authorList>
            <person name="De Jonge R."/>
            <person name="Ebert M.K."/>
            <person name="Suttle J.C."/>
            <person name="Jurick Ii W.M."/>
            <person name="Secor G.A."/>
            <person name="Thomma B.P."/>
            <person name="Van De Peer Y."/>
            <person name="Bolton M.D."/>
        </authorList>
    </citation>
    <scope>NUCLEOTIDE SEQUENCE [LARGE SCALE GENOMIC DNA]</scope>
    <source>
        <strain evidence="20 22">09-40</strain>
    </source>
</reference>
<dbReference type="GO" id="GO:0000278">
    <property type="term" value="P:mitotic cell cycle"/>
    <property type="evidence" value="ECO:0007669"/>
    <property type="project" value="InterPro"/>
</dbReference>
<evidence type="ECO:0000256" key="8">
    <source>
        <dbReference type="ARBA" id="ARBA00022701"/>
    </source>
</evidence>
<evidence type="ECO:0000256" key="9">
    <source>
        <dbReference type="ARBA" id="ARBA00022776"/>
    </source>
</evidence>
<evidence type="ECO:0000256" key="11">
    <source>
        <dbReference type="ARBA" id="ARBA00022838"/>
    </source>
</evidence>
<dbReference type="Proteomes" id="UP000230605">
    <property type="component" value="Chromosome 2"/>
</dbReference>
<dbReference type="GO" id="GO:0051301">
    <property type="term" value="P:cell division"/>
    <property type="evidence" value="ECO:0007669"/>
    <property type="project" value="UniProtKB-KW"/>
</dbReference>
<dbReference type="OrthoDB" id="5599235at2759"/>
<evidence type="ECO:0000256" key="14">
    <source>
        <dbReference type="ARBA" id="ARBA00023242"/>
    </source>
</evidence>
<feature type="compositionally biased region" description="Low complexity" evidence="19">
    <location>
        <begin position="182"/>
        <end position="222"/>
    </location>
</feature>
<dbReference type="PANTHER" id="PTHR28216">
    <property type="entry name" value="DASH COMPLEX SUBUNIT DUO1"/>
    <property type="match status" value="1"/>
</dbReference>
<dbReference type="Proteomes" id="UP001302367">
    <property type="component" value="Chromosome 2"/>
</dbReference>
<keyword evidence="10" id="KW-0159">Chromosome partition</keyword>
<keyword evidence="5" id="KW-0158">Chromosome</keyword>
<evidence type="ECO:0000256" key="15">
    <source>
        <dbReference type="ARBA" id="ARBA00023306"/>
    </source>
</evidence>
<keyword evidence="14" id="KW-0539">Nucleus</keyword>
<keyword evidence="13" id="KW-0206">Cytoskeleton</keyword>
<dbReference type="EMBL" id="LKMD01000102">
    <property type="protein sequence ID" value="PIA97689.1"/>
    <property type="molecule type" value="Genomic_DNA"/>
</dbReference>
<keyword evidence="16" id="KW-0137">Centromere</keyword>
<keyword evidence="7" id="KW-0132">Cell division</keyword>
<comment type="subcellular location">
    <subcellularLocation>
        <location evidence="3">Chromosome</location>
        <location evidence="3">Centromere</location>
        <location evidence="3">Kinetochore</location>
    </subcellularLocation>
    <subcellularLocation>
        <location evidence="2">Cytoplasm</location>
        <location evidence="2">Cytoskeleton</location>
        <location evidence="2">Spindle</location>
    </subcellularLocation>
    <subcellularLocation>
        <location evidence="1">Nucleus</location>
    </subcellularLocation>
</comment>
<dbReference type="GO" id="GO:0042729">
    <property type="term" value="C:DASH complex"/>
    <property type="evidence" value="ECO:0007669"/>
    <property type="project" value="InterPro"/>
</dbReference>
<evidence type="ECO:0000313" key="21">
    <source>
        <dbReference type="EMBL" id="WPA98893.1"/>
    </source>
</evidence>
<evidence type="ECO:0000256" key="6">
    <source>
        <dbReference type="ARBA" id="ARBA00022490"/>
    </source>
</evidence>
<keyword evidence="9" id="KW-0498">Mitosis</keyword>
<evidence type="ECO:0000256" key="5">
    <source>
        <dbReference type="ARBA" id="ARBA00022454"/>
    </source>
</evidence>
<dbReference type="EMBL" id="CP134185">
    <property type="protein sequence ID" value="WPA98893.1"/>
    <property type="molecule type" value="Genomic_DNA"/>
</dbReference>
<evidence type="ECO:0000256" key="17">
    <source>
        <dbReference type="ARBA" id="ARBA00044152"/>
    </source>
</evidence>
<evidence type="ECO:0000256" key="7">
    <source>
        <dbReference type="ARBA" id="ARBA00022618"/>
    </source>
</evidence>
<protein>
    <recommendedName>
        <fullName evidence="17">DASH complex subunit DUO1</fullName>
    </recommendedName>
    <alternativeName>
        <fullName evidence="18">Outer kinetochore protein DUO1</fullName>
    </alternativeName>
</protein>
<dbReference type="Pfam" id="PF08651">
    <property type="entry name" value="DASH_Duo1"/>
    <property type="match status" value="1"/>
</dbReference>
<evidence type="ECO:0000313" key="23">
    <source>
        <dbReference type="Proteomes" id="UP001302367"/>
    </source>
</evidence>
<reference evidence="21 23" key="2">
    <citation type="submission" date="2023-09" db="EMBL/GenBank/DDBJ databases">
        <title>Complete-Gapless Cercospora beticola genome.</title>
        <authorList>
            <person name="Wyatt N.A."/>
            <person name="Spanner R.E."/>
            <person name="Bolton M.D."/>
        </authorList>
    </citation>
    <scope>NUCLEOTIDE SEQUENCE [LARGE SCALE GENOMIC DNA]</scope>
    <source>
        <strain evidence="21">Cb09-40</strain>
    </source>
</reference>
<dbReference type="AlphaFoldDB" id="A0A2G5HYS2"/>
<feature type="compositionally biased region" description="Polar residues" evidence="19">
    <location>
        <begin position="223"/>
        <end position="232"/>
    </location>
</feature>